<dbReference type="AlphaFoldDB" id="A0A6P8Z3V0"/>
<sequence length="169" mass="18225">MTAFPDDDAVEATTALPDDDWDTVPALSGATTTTSETMVLGVLLGMSVMCVACVASLCIASLVRKLRLRALRDMEAKAVDVEATLPSYTLVSGLPTYDEALDQLQRRRELRRSSSAQRAIEVAVAAARAAGNLMTVKKLQAVRQLSVHSLLQYTFRSNSFDKGWTGQSG</sequence>
<accession>A0A6P8Z3V0</accession>
<dbReference type="Pfam" id="PF15957">
    <property type="entry name" value="Comm"/>
    <property type="match status" value="1"/>
</dbReference>
<dbReference type="OrthoDB" id="6627098at2759"/>
<keyword evidence="2" id="KW-1185">Reference proteome</keyword>
<dbReference type="GeneID" id="117647029"/>
<keyword evidence="1" id="KW-0472">Membrane</keyword>
<protein>
    <submittedName>
        <fullName evidence="3">Protein commissureless 2 homolog</fullName>
    </submittedName>
</protein>
<evidence type="ECO:0000256" key="1">
    <source>
        <dbReference type="SAM" id="Phobius"/>
    </source>
</evidence>
<organism evidence="3">
    <name type="scientific">Thrips palmi</name>
    <name type="common">Melon thrips</name>
    <dbReference type="NCBI Taxonomy" id="161013"/>
    <lineage>
        <taxon>Eukaryota</taxon>
        <taxon>Metazoa</taxon>
        <taxon>Ecdysozoa</taxon>
        <taxon>Arthropoda</taxon>
        <taxon>Hexapoda</taxon>
        <taxon>Insecta</taxon>
        <taxon>Pterygota</taxon>
        <taxon>Neoptera</taxon>
        <taxon>Paraneoptera</taxon>
        <taxon>Thysanoptera</taxon>
        <taxon>Terebrantia</taxon>
        <taxon>Thripoidea</taxon>
        <taxon>Thripidae</taxon>
        <taxon>Thrips</taxon>
    </lineage>
</organism>
<name>A0A6P8Z3V0_THRPL</name>
<dbReference type="InterPro" id="IPR031878">
    <property type="entry name" value="Commissureless"/>
</dbReference>
<proteinExistence type="predicted"/>
<dbReference type="InParanoid" id="A0A6P8Z3V0"/>
<dbReference type="Proteomes" id="UP000515158">
    <property type="component" value="Unplaced"/>
</dbReference>
<keyword evidence="1" id="KW-1133">Transmembrane helix</keyword>
<dbReference type="KEGG" id="tpal:117647029"/>
<gene>
    <name evidence="3" type="primary">LOC117647029</name>
</gene>
<dbReference type="GO" id="GO:0007411">
    <property type="term" value="P:axon guidance"/>
    <property type="evidence" value="ECO:0007669"/>
    <property type="project" value="InterPro"/>
</dbReference>
<feature type="transmembrane region" description="Helical" evidence="1">
    <location>
        <begin position="38"/>
        <end position="63"/>
    </location>
</feature>
<keyword evidence="1" id="KW-0812">Transmembrane</keyword>
<dbReference type="RefSeq" id="XP_034244401.1">
    <property type="nucleotide sequence ID" value="XM_034388510.1"/>
</dbReference>
<evidence type="ECO:0000313" key="2">
    <source>
        <dbReference type="Proteomes" id="UP000515158"/>
    </source>
</evidence>
<reference evidence="3" key="1">
    <citation type="submission" date="2025-08" db="UniProtKB">
        <authorList>
            <consortium name="RefSeq"/>
        </authorList>
    </citation>
    <scope>IDENTIFICATION</scope>
    <source>
        <tissue evidence="3">Total insect</tissue>
    </source>
</reference>
<evidence type="ECO:0000313" key="3">
    <source>
        <dbReference type="RefSeq" id="XP_034244401.1"/>
    </source>
</evidence>